<feature type="domain" description="Bacteriophage T5 Orf172 DNA-binding" evidence="2">
    <location>
        <begin position="295"/>
        <end position="378"/>
    </location>
</feature>
<protein>
    <submittedName>
        <fullName evidence="3">DUF4041 domain-containing protein</fullName>
    </submittedName>
</protein>
<dbReference type="Proteomes" id="UP000246036">
    <property type="component" value="Chromosome"/>
</dbReference>
<accession>A0ABM6W2Z7</accession>
<name>A0ABM6W2Z7_9LACO</name>
<dbReference type="EMBL" id="CP029477">
    <property type="protein sequence ID" value="AWM76239.1"/>
    <property type="molecule type" value="Genomic_DNA"/>
</dbReference>
<evidence type="ECO:0000259" key="2">
    <source>
        <dbReference type="SMART" id="SM00974"/>
    </source>
</evidence>
<dbReference type="InterPro" id="IPR025280">
    <property type="entry name" value="SNIPE"/>
</dbReference>
<proteinExistence type="predicted"/>
<dbReference type="SMART" id="SM00974">
    <property type="entry name" value="T5orf172"/>
    <property type="match status" value="1"/>
</dbReference>
<evidence type="ECO:0000256" key="1">
    <source>
        <dbReference type="SAM" id="Coils"/>
    </source>
</evidence>
<dbReference type="InterPro" id="IPR018306">
    <property type="entry name" value="Phage_T5_Orf172_DNA-bd"/>
</dbReference>
<dbReference type="Pfam" id="PF13250">
    <property type="entry name" value="SNIPE"/>
    <property type="match status" value="1"/>
</dbReference>
<organism evidence="3 4">
    <name type="scientific">Lactobacillus kullabergensis</name>
    <dbReference type="NCBI Taxonomy" id="1218493"/>
    <lineage>
        <taxon>Bacteria</taxon>
        <taxon>Bacillati</taxon>
        <taxon>Bacillota</taxon>
        <taxon>Bacilli</taxon>
        <taxon>Lactobacillales</taxon>
        <taxon>Lactobacillaceae</taxon>
        <taxon>Lactobacillus</taxon>
    </lineage>
</organism>
<keyword evidence="4" id="KW-1185">Reference proteome</keyword>
<evidence type="ECO:0000313" key="3">
    <source>
        <dbReference type="EMBL" id="AWM76239.1"/>
    </source>
</evidence>
<feature type="coiled-coil region" evidence="1">
    <location>
        <begin position="186"/>
        <end position="278"/>
    </location>
</feature>
<dbReference type="Pfam" id="PF10544">
    <property type="entry name" value="T5orf172"/>
    <property type="match status" value="1"/>
</dbReference>
<feature type="coiled-coil region" evidence="1">
    <location>
        <begin position="10"/>
        <end position="58"/>
    </location>
</feature>
<sequence>MKPKELDNLIEKKTCEINNLDKILLNKKNEKNDLTTKIGSLNDKITELNSQIVDLSDEILYENYGLYKPRYEFSNSSTYKGKLSEVRSDQKDMIRNNIAGEIFRPMTLDGSIAKGRSLQKKNIKQLVRSFNGESEAAINKVTKANIETIEKKINTSFTQLNKLNEPNGVRLTTNYLDSKLDEAHIAIEYELKKEEEKEKLREQREREREERKLQREIASERAKYEKDETHYSQAKERVVDKLRNTKETAEILALKRELKELQEKLNDVRERKEKLNDRASNPTAGYVYIISNIGSFGKDIYKIGVTRRLDPMERIKELGSASVPFNFDVNAIVFSDNAFKLEAELHKRFDAERVNRVNKRKEYFKISMDKIKEMLAEHKELTFNFNEYPDAYEYRDTLYIERHEKIKQDK</sequence>
<keyword evidence="1" id="KW-0175">Coiled coil</keyword>
<gene>
    <name evidence="3" type="ORF">DKL58_03940</name>
</gene>
<evidence type="ECO:0000313" key="4">
    <source>
        <dbReference type="Proteomes" id="UP000246036"/>
    </source>
</evidence>
<reference evidence="3 4" key="1">
    <citation type="submission" date="2018-05" db="EMBL/GenBank/DDBJ databases">
        <title>Reference genomes for bee gut microbiota database.</title>
        <authorList>
            <person name="Ellegaard K.M."/>
        </authorList>
    </citation>
    <scope>NUCLEOTIDE SEQUENCE [LARGE SCALE GENOMIC DNA]</scope>
    <source>
        <strain evidence="3 4">ESL0186</strain>
    </source>
</reference>